<feature type="domain" description="SCP" evidence="1">
    <location>
        <begin position="12"/>
        <end position="45"/>
    </location>
</feature>
<protein>
    <recommendedName>
        <fullName evidence="1">SCP domain-containing protein</fullName>
    </recommendedName>
</protein>
<dbReference type="PROSITE" id="PS01010">
    <property type="entry name" value="CRISP_2"/>
    <property type="match status" value="1"/>
</dbReference>
<dbReference type="GO" id="GO:0005576">
    <property type="term" value="C:extracellular region"/>
    <property type="evidence" value="ECO:0007669"/>
    <property type="project" value="InterPro"/>
</dbReference>
<dbReference type="OrthoDB" id="5874910at2759"/>
<gene>
    <name evidence="2" type="ORF">ANCDUO_09247</name>
</gene>
<evidence type="ECO:0000313" key="2">
    <source>
        <dbReference type="EMBL" id="KIH60504.1"/>
    </source>
</evidence>
<dbReference type="AlphaFoldDB" id="A0A0C2GN56"/>
<dbReference type="InterPro" id="IPR035940">
    <property type="entry name" value="CAP_sf"/>
</dbReference>
<evidence type="ECO:0000259" key="1">
    <source>
        <dbReference type="Pfam" id="PF00188"/>
    </source>
</evidence>
<accession>A0A0C2GN56</accession>
<dbReference type="SUPFAM" id="SSF55797">
    <property type="entry name" value="PR-1-like"/>
    <property type="match status" value="1"/>
</dbReference>
<sequence>MYADDIKIYGIYSKDSADQMGWAKTYKIGCGMADCPAGEFFICHYFPRGNIDGEFMYPKGSPGSNCPSGRSRKYKGLCVPPS</sequence>
<dbReference type="Pfam" id="PF00188">
    <property type="entry name" value="CAP"/>
    <property type="match status" value="1"/>
</dbReference>
<dbReference type="Gene3D" id="3.40.33.10">
    <property type="entry name" value="CAP"/>
    <property type="match status" value="1"/>
</dbReference>
<organism evidence="2 3">
    <name type="scientific">Ancylostoma duodenale</name>
    <dbReference type="NCBI Taxonomy" id="51022"/>
    <lineage>
        <taxon>Eukaryota</taxon>
        <taxon>Metazoa</taxon>
        <taxon>Ecdysozoa</taxon>
        <taxon>Nematoda</taxon>
        <taxon>Chromadorea</taxon>
        <taxon>Rhabditida</taxon>
        <taxon>Rhabditina</taxon>
        <taxon>Rhabditomorpha</taxon>
        <taxon>Strongyloidea</taxon>
        <taxon>Ancylostomatidae</taxon>
        <taxon>Ancylostomatinae</taxon>
        <taxon>Ancylostoma</taxon>
    </lineage>
</organism>
<dbReference type="InterPro" id="IPR018244">
    <property type="entry name" value="Allrgn_V5/Tpx1_CS"/>
</dbReference>
<evidence type="ECO:0000313" key="3">
    <source>
        <dbReference type="Proteomes" id="UP000054047"/>
    </source>
</evidence>
<dbReference type="EMBL" id="KN730898">
    <property type="protein sequence ID" value="KIH60504.1"/>
    <property type="molecule type" value="Genomic_DNA"/>
</dbReference>
<proteinExistence type="predicted"/>
<keyword evidence="3" id="KW-1185">Reference proteome</keyword>
<reference evidence="2 3" key="1">
    <citation type="submission" date="2013-12" db="EMBL/GenBank/DDBJ databases">
        <title>Draft genome of the parsitic nematode Ancylostoma duodenale.</title>
        <authorList>
            <person name="Mitreva M."/>
        </authorList>
    </citation>
    <scope>NUCLEOTIDE SEQUENCE [LARGE SCALE GENOMIC DNA]</scope>
    <source>
        <strain evidence="2 3">Zhejiang</strain>
    </source>
</reference>
<name>A0A0C2GN56_9BILA</name>
<dbReference type="InterPro" id="IPR014044">
    <property type="entry name" value="CAP_dom"/>
</dbReference>
<dbReference type="Proteomes" id="UP000054047">
    <property type="component" value="Unassembled WGS sequence"/>
</dbReference>